<dbReference type="EMBL" id="JBHSFQ010000003">
    <property type="protein sequence ID" value="MFC4561130.1"/>
    <property type="molecule type" value="Genomic_DNA"/>
</dbReference>
<keyword evidence="3" id="KW-0813">Transport</keyword>
<evidence type="ECO:0000313" key="7">
    <source>
        <dbReference type="Proteomes" id="UP001595923"/>
    </source>
</evidence>
<dbReference type="RefSeq" id="WP_378571750.1">
    <property type="nucleotide sequence ID" value="NZ_JBHSFQ010000003.1"/>
</dbReference>
<dbReference type="Pfam" id="PF01547">
    <property type="entry name" value="SBP_bac_1"/>
    <property type="match status" value="1"/>
</dbReference>
<dbReference type="InterPro" id="IPR006059">
    <property type="entry name" value="SBP"/>
</dbReference>
<feature type="chain" id="PRO_5047421233" evidence="5">
    <location>
        <begin position="24"/>
        <end position="419"/>
    </location>
</feature>
<dbReference type="PANTHER" id="PTHR43649">
    <property type="entry name" value="ARABINOSE-BINDING PROTEIN-RELATED"/>
    <property type="match status" value="1"/>
</dbReference>
<evidence type="ECO:0000256" key="3">
    <source>
        <dbReference type="ARBA" id="ARBA00022448"/>
    </source>
</evidence>
<dbReference type="SUPFAM" id="SSF53850">
    <property type="entry name" value="Periplasmic binding protein-like II"/>
    <property type="match status" value="1"/>
</dbReference>
<sequence length="419" mass="43515">MTPTARRPAAAALGLALALTAAAGCAPDGSAGGSTDASGRTTLTWMMWSGGTAERDAWQRAADAVTDARPDITVNLETTSFDDYFTKIGTRMAAESAPCIVSAQSPRLGALQEGMRPIGDLIETQGTDLGDFDPAALAGLEADGRQYALPYDSGPMIMLYNKDRFAEAGVPEPEPGWTIEDFEAAARDLTGGGDHGFSAFPSDLHMFPLILTYSGAQPVTPERTLDLGSAPVVDGATWYTGLVHEQKVAPPLAGNDSLFPVNQFIAGNTAMVVDGPWDILNVSSQSDFELGMVPLPAGPDGSRTLSAGSGFGVSRSCPVPEEAYAAIEILTGDDVLTDLAASGRAFPSRPAAQEAWLDNAPPGAGDALSAASATAEPLRTTANWTQVTTDLIQYGVPAFNGATPAADILRQVQSEHARG</sequence>
<dbReference type="Proteomes" id="UP001595923">
    <property type="component" value="Unassembled WGS sequence"/>
</dbReference>
<dbReference type="PANTHER" id="PTHR43649:SF31">
    <property type="entry name" value="SN-GLYCEROL-3-PHOSPHATE-BINDING PERIPLASMIC PROTEIN UGPB"/>
    <property type="match status" value="1"/>
</dbReference>
<dbReference type="CDD" id="cd13585">
    <property type="entry name" value="PBP2_TMBP_like"/>
    <property type="match status" value="1"/>
</dbReference>
<evidence type="ECO:0000256" key="4">
    <source>
        <dbReference type="ARBA" id="ARBA00022729"/>
    </source>
</evidence>
<organism evidence="6 7">
    <name type="scientific">Nocardiopsis mangrovi</name>
    <dbReference type="NCBI Taxonomy" id="1179818"/>
    <lineage>
        <taxon>Bacteria</taxon>
        <taxon>Bacillati</taxon>
        <taxon>Actinomycetota</taxon>
        <taxon>Actinomycetes</taxon>
        <taxon>Streptosporangiales</taxon>
        <taxon>Nocardiopsidaceae</taxon>
        <taxon>Nocardiopsis</taxon>
    </lineage>
</organism>
<feature type="signal peptide" evidence="5">
    <location>
        <begin position="1"/>
        <end position="23"/>
    </location>
</feature>
<keyword evidence="7" id="KW-1185">Reference proteome</keyword>
<keyword evidence="4 5" id="KW-0732">Signal</keyword>
<comment type="caution">
    <text evidence="6">The sequence shown here is derived from an EMBL/GenBank/DDBJ whole genome shotgun (WGS) entry which is preliminary data.</text>
</comment>
<evidence type="ECO:0000256" key="5">
    <source>
        <dbReference type="SAM" id="SignalP"/>
    </source>
</evidence>
<accession>A0ABV9DQE9</accession>
<comment type="subcellular location">
    <subcellularLocation>
        <location evidence="1">Cell envelope</location>
    </subcellularLocation>
</comment>
<evidence type="ECO:0000313" key="6">
    <source>
        <dbReference type="EMBL" id="MFC4561130.1"/>
    </source>
</evidence>
<name>A0ABV9DQE9_9ACTN</name>
<proteinExistence type="inferred from homology"/>
<dbReference type="PROSITE" id="PS51257">
    <property type="entry name" value="PROKAR_LIPOPROTEIN"/>
    <property type="match status" value="1"/>
</dbReference>
<dbReference type="Gene3D" id="3.40.190.10">
    <property type="entry name" value="Periplasmic binding protein-like II"/>
    <property type="match status" value="1"/>
</dbReference>
<gene>
    <name evidence="6" type="ORF">ACFO4E_04585</name>
</gene>
<evidence type="ECO:0000256" key="1">
    <source>
        <dbReference type="ARBA" id="ARBA00004196"/>
    </source>
</evidence>
<comment type="similarity">
    <text evidence="2">Belongs to the bacterial solute-binding protein 1 family.</text>
</comment>
<reference evidence="7" key="1">
    <citation type="journal article" date="2019" name="Int. J. Syst. Evol. Microbiol.">
        <title>The Global Catalogue of Microorganisms (GCM) 10K type strain sequencing project: providing services to taxonomists for standard genome sequencing and annotation.</title>
        <authorList>
            <consortium name="The Broad Institute Genomics Platform"/>
            <consortium name="The Broad Institute Genome Sequencing Center for Infectious Disease"/>
            <person name="Wu L."/>
            <person name="Ma J."/>
        </authorList>
    </citation>
    <scope>NUCLEOTIDE SEQUENCE [LARGE SCALE GENOMIC DNA]</scope>
    <source>
        <strain evidence="7">XZYJ18</strain>
    </source>
</reference>
<protein>
    <submittedName>
        <fullName evidence="6">ABC transporter substrate-binding protein</fullName>
    </submittedName>
</protein>
<dbReference type="InterPro" id="IPR050490">
    <property type="entry name" value="Bact_solute-bd_prot1"/>
</dbReference>
<evidence type="ECO:0000256" key="2">
    <source>
        <dbReference type="ARBA" id="ARBA00008520"/>
    </source>
</evidence>